<feature type="signal peptide" evidence="1">
    <location>
        <begin position="1"/>
        <end position="21"/>
    </location>
</feature>
<proteinExistence type="predicted"/>
<dbReference type="AlphaFoldDB" id="A0A2A6ZC52"/>
<evidence type="ECO:0000256" key="1">
    <source>
        <dbReference type="SAM" id="SignalP"/>
    </source>
</evidence>
<evidence type="ECO:0000313" key="2">
    <source>
        <dbReference type="EMBL" id="PDX58985.1"/>
    </source>
</evidence>
<dbReference type="Gene3D" id="3.90.1720.10">
    <property type="entry name" value="endopeptidase domain like (from Nostoc punctiforme)"/>
    <property type="match status" value="1"/>
</dbReference>
<evidence type="ECO:0000313" key="3">
    <source>
        <dbReference type="Proteomes" id="UP000220752"/>
    </source>
</evidence>
<dbReference type="EMBL" id="NMTQ01000021">
    <property type="protein sequence ID" value="PDX58985.1"/>
    <property type="molecule type" value="Genomic_DNA"/>
</dbReference>
<accession>A0A2A6ZC52</accession>
<dbReference type="RefSeq" id="WP_097777089.1">
    <property type="nucleotide sequence ID" value="NZ_CABMES010000007.1"/>
</dbReference>
<organism evidence="2 3">
    <name type="scientific">Faecalibacterium langellae</name>
    <dbReference type="NCBI Taxonomy" id="3435293"/>
    <lineage>
        <taxon>Bacteria</taxon>
        <taxon>Bacillati</taxon>
        <taxon>Bacillota</taxon>
        <taxon>Clostridia</taxon>
        <taxon>Eubacteriales</taxon>
        <taxon>Oscillospiraceae</taxon>
        <taxon>Faecalibacterium</taxon>
    </lineage>
</organism>
<comment type="caution">
    <text evidence="2">The sequence shown here is derived from an EMBL/GenBank/DDBJ whole genome shotgun (WGS) entry which is preliminary data.</text>
</comment>
<dbReference type="InterPro" id="IPR038765">
    <property type="entry name" value="Papain-like_cys_pep_sf"/>
</dbReference>
<dbReference type="SUPFAM" id="SSF54001">
    <property type="entry name" value="Cysteine proteinases"/>
    <property type="match status" value="1"/>
</dbReference>
<feature type="chain" id="PRO_5038967315" evidence="1">
    <location>
        <begin position="22"/>
        <end position="210"/>
    </location>
</feature>
<keyword evidence="1" id="KW-0732">Signal</keyword>
<reference evidence="2 3" key="1">
    <citation type="journal article" date="2017" name="Front. Microbiol.">
        <title>New Insights into the Diversity of the Genus Faecalibacterium.</title>
        <authorList>
            <person name="Benevides L."/>
            <person name="Burman S."/>
            <person name="Martin R."/>
            <person name="Robert V."/>
            <person name="Thomas M."/>
            <person name="Miquel S."/>
            <person name="Chain F."/>
            <person name="Sokol H."/>
            <person name="Bermudez-Humaran L.G."/>
            <person name="Morrison M."/>
            <person name="Langella P."/>
            <person name="Azevedo V.A."/>
            <person name="Chatel J.M."/>
            <person name="Soares S."/>
        </authorList>
    </citation>
    <scope>NUCLEOTIDE SEQUENCE [LARGE SCALE GENOMIC DNA]</scope>
    <source>
        <strain evidence="3">CNCM I-4540</strain>
    </source>
</reference>
<protein>
    <submittedName>
        <fullName evidence="2">Uncharacterized protein</fullName>
    </submittedName>
</protein>
<gene>
    <name evidence="2" type="ORF">CGS46_05720</name>
</gene>
<dbReference type="Proteomes" id="UP000220752">
    <property type="component" value="Unassembled WGS sequence"/>
</dbReference>
<keyword evidence="3" id="KW-1185">Reference proteome</keyword>
<name>A0A2A6ZC52_9FIRM</name>
<sequence>MKTIYILLTRSGTLLSNLVYAVTGANYTHASLAFDEDLSCLYSSTRKNGYTMFPAGPSREYLNRGVFRLRENVPCALYALDVSDEAYTRARRRAEHMMAHGRLYQFNVIGLALCGMHIRWKRRRHYFCSQFVSEVLEKSGAMELPKHSTLMHPNDYTRLEELRCVYKGTLAGLPQRQQMEFDQNDTVIGVYLGLALGLFHTGAARVREIF</sequence>